<evidence type="ECO:0000313" key="2">
    <source>
        <dbReference type="EMBL" id="KAF7502062.1"/>
    </source>
</evidence>
<name>A0A8H7DXV7_9EURO</name>
<evidence type="ECO:0000313" key="3">
    <source>
        <dbReference type="Proteomes" id="UP000606974"/>
    </source>
</evidence>
<feature type="region of interest" description="Disordered" evidence="1">
    <location>
        <begin position="1"/>
        <end position="59"/>
    </location>
</feature>
<keyword evidence="3" id="KW-1185">Reference proteome</keyword>
<sequence>MAESENKLESNQDEPDQAISSSNNNEEEVCIAVEIMGSAANDSEAEASSDAKENSDLDETTLIALSSKQDAFV</sequence>
<protein>
    <submittedName>
        <fullName evidence="2">Uncharacterized protein</fullName>
    </submittedName>
</protein>
<comment type="caution">
    <text evidence="2">The sequence shown here is derived from an EMBL/GenBank/DDBJ whole genome shotgun (WGS) entry which is preliminary data.</text>
</comment>
<feature type="compositionally biased region" description="Low complexity" evidence="1">
    <location>
        <begin position="38"/>
        <end position="48"/>
    </location>
</feature>
<proteinExistence type="predicted"/>
<dbReference type="EMBL" id="JAACFV010000386">
    <property type="protein sequence ID" value="KAF7502062.1"/>
    <property type="molecule type" value="Genomic_DNA"/>
</dbReference>
<dbReference type="AlphaFoldDB" id="A0A8H7DXV7"/>
<dbReference type="Proteomes" id="UP000606974">
    <property type="component" value="Unassembled WGS sequence"/>
</dbReference>
<accession>A0A8H7DXV7</accession>
<feature type="compositionally biased region" description="Basic and acidic residues" evidence="1">
    <location>
        <begin position="1"/>
        <end position="10"/>
    </location>
</feature>
<organism evidence="2 3">
    <name type="scientific">Endocarpon pusillum</name>
    <dbReference type="NCBI Taxonomy" id="364733"/>
    <lineage>
        <taxon>Eukaryota</taxon>
        <taxon>Fungi</taxon>
        <taxon>Dikarya</taxon>
        <taxon>Ascomycota</taxon>
        <taxon>Pezizomycotina</taxon>
        <taxon>Eurotiomycetes</taxon>
        <taxon>Chaetothyriomycetidae</taxon>
        <taxon>Verrucariales</taxon>
        <taxon>Verrucariaceae</taxon>
        <taxon>Endocarpon</taxon>
    </lineage>
</organism>
<reference evidence="2" key="1">
    <citation type="submission" date="2020-02" db="EMBL/GenBank/DDBJ databases">
        <authorList>
            <person name="Palmer J.M."/>
        </authorList>
    </citation>
    <scope>NUCLEOTIDE SEQUENCE</scope>
    <source>
        <strain evidence="2">EPUS1.4</strain>
        <tissue evidence="2">Thallus</tissue>
    </source>
</reference>
<evidence type="ECO:0000256" key="1">
    <source>
        <dbReference type="SAM" id="MobiDB-lite"/>
    </source>
</evidence>
<gene>
    <name evidence="2" type="ORF">GJ744_007606</name>
</gene>